<organism evidence="2 3">
    <name type="scientific">Chromobacterium sinusclupearum</name>
    <dbReference type="NCBI Taxonomy" id="2077146"/>
    <lineage>
        <taxon>Bacteria</taxon>
        <taxon>Pseudomonadati</taxon>
        <taxon>Pseudomonadota</taxon>
        <taxon>Betaproteobacteria</taxon>
        <taxon>Neisseriales</taxon>
        <taxon>Chromobacteriaceae</taxon>
        <taxon>Chromobacterium</taxon>
    </lineage>
</organism>
<sequence length="133" mass="14466">MAEPKKKTANKPGQQDRRAQEQRFAQAEQACRQLVNLLETMAAAGGLDGSETAAQYLNSTRAYYRRIRNGKVMGPADFTAAAEVCACSRRALAALDPTLAFDDLPQADALRQALRQGDLVIEQMRQIKAGKAG</sequence>
<gene>
    <name evidence="2" type="ORF">C2134_15545</name>
</gene>
<reference evidence="2 3" key="1">
    <citation type="submission" date="2018-01" db="EMBL/GenBank/DDBJ databases">
        <title>Genomic Sequence of Chromobacterium MWU13-2610 from wild cranberry bogs within the Cape Cod National Seashore.</title>
        <authorList>
            <person name="O'Hara-Hanley K."/>
            <person name="Soby S."/>
            <person name="Harrison A."/>
        </authorList>
    </citation>
    <scope>NUCLEOTIDE SEQUENCE [LARGE SCALE GENOMIC DNA]</scope>
    <source>
        <strain evidence="2 3">MWU13-2610</strain>
    </source>
</reference>
<accession>A0A2K4MKV7</accession>
<evidence type="ECO:0000313" key="2">
    <source>
        <dbReference type="EMBL" id="POA97703.1"/>
    </source>
</evidence>
<feature type="region of interest" description="Disordered" evidence="1">
    <location>
        <begin position="1"/>
        <end position="25"/>
    </location>
</feature>
<dbReference type="RefSeq" id="WP_103321055.1">
    <property type="nucleotide sequence ID" value="NZ_PPTF01000072.1"/>
</dbReference>
<keyword evidence="3" id="KW-1185">Reference proteome</keyword>
<dbReference type="AlphaFoldDB" id="A0A2K4MKV7"/>
<dbReference type="EMBL" id="PPTF01000072">
    <property type="protein sequence ID" value="POA97703.1"/>
    <property type="molecule type" value="Genomic_DNA"/>
</dbReference>
<protein>
    <submittedName>
        <fullName evidence="2">Uncharacterized protein</fullName>
    </submittedName>
</protein>
<comment type="caution">
    <text evidence="2">The sequence shown here is derived from an EMBL/GenBank/DDBJ whole genome shotgun (WGS) entry which is preliminary data.</text>
</comment>
<evidence type="ECO:0000313" key="3">
    <source>
        <dbReference type="Proteomes" id="UP000236416"/>
    </source>
</evidence>
<evidence type="ECO:0000256" key="1">
    <source>
        <dbReference type="SAM" id="MobiDB-lite"/>
    </source>
</evidence>
<name>A0A2K4MKV7_9NEIS</name>
<dbReference type="Proteomes" id="UP000236416">
    <property type="component" value="Unassembled WGS sequence"/>
</dbReference>
<proteinExistence type="predicted"/>